<dbReference type="PIRSF" id="PIRSF006386">
    <property type="entry name" value="HCCAis_GSTk"/>
    <property type="match status" value="1"/>
</dbReference>
<evidence type="ECO:0000313" key="4">
    <source>
        <dbReference type="EMBL" id="OQW52564.1"/>
    </source>
</evidence>
<dbReference type="InterPro" id="IPR051924">
    <property type="entry name" value="GST_Kappa/NadH"/>
</dbReference>
<dbReference type="GO" id="GO:0004602">
    <property type="term" value="F:glutathione peroxidase activity"/>
    <property type="evidence" value="ECO:0007669"/>
    <property type="project" value="TreeGrafter"/>
</dbReference>
<dbReference type="InterPro" id="IPR044087">
    <property type="entry name" value="NahD-like"/>
</dbReference>
<evidence type="ECO:0000256" key="1">
    <source>
        <dbReference type="PIRNR" id="PIRNR006386"/>
    </source>
</evidence>
<dbReference type="GO" id="GO:1901170">
    <property type="term" value="P:naphthalene catabolic process"/>
    <property type="evidence" value="ECO:0007669"/>
    <property type="project" value="InterPro"/>
</dbReference>
<dbReference type="Proteomes" id="UP000192872">
    <property type="component" value="Unassembled WGS sequence"/>
</dbReference>
<dbReference type="InterPro" id="IPR001853">
    <property type="entry name" value="DSBA-like_thioredoxin_dom"/>
</dbReference>
<dbReference type="PANTHER" id="PTHR42943">
    <property type="entry name" value="GLUTATHIONE S-TRANSFERASE KAPPA"/>
    <property type="match status" value="1"/>
</dbReference>
<dbReference type="STRING" id="1827387.A4S15_06930"/>
<feature type="active site" description="Nucleophile" evidence="2">
    <location>
        <position position="10"/>
    </location>
</feature>
<name>A0A1W9HZF3_9HYPH</name>
<dbReference type="EC" id="5.99.1.4" evidence="1"/>
<dbReference type="Gene3D" id="3.40.30.10">
    <property type="entry name" value="Glutaredoxin"/>
    <property type="match status" value="1"/>
</dbReference>
<dbReference type="InterPro" id="IPR036249">
    <property type="entry name" value="Thioredoxin-like_sf"/>
</dbReference>
<dbReference type="GO" id="GO:0006749">
    <property type="term" value="P:glutathione metabolic process"/>
    <property type="evidence" value="ECO:0007669"/>
    <property type="project" value="TreeGrafter"/>
</dbReference>
<dbReference type="CDD" id="cd03022">
    <property type="entry name" value="DsbA_HCCA_Iso"/>
    <property type="match status" value="1"/>
</dbReference>
<dbReference type="InterPro" id="IPR014440">
    <property type="entry name" value="HCCAis_GSTk"/>
</dbReference>
<dbReference type="Pfam" id="PF01323">
    <property type="entry name" value="DSBA"/>
    <property type="match status" value="1"/>
</dbReference>
<evidence type="ECO:0000256" key="2">
    <source>
        <dbReference type="PIRSR" id="PIRSR006386-1"/>
    </source>
</evidence>
<comment type="similarity">
    <text evidence="1">Belongs to the GST superfamily. NadH family.</text>
</comment>
<organism evidence="4 5">
    <name type="scientific">Candidatus Raskinella chloraquaticus</name>
    <dbReference type="NCBI Taxonomy" id="1951219"/>
    <lineage>
        <taxon>Bacteria</taxon>
        <taxon>Pseudomonadati</taxon>
        <taxon>Pseudomonadota</taxon>
        <taxon>Alphaproteobacteria</taxon>
        <taxon>Hyphomicrobiales</taxon>
        <taxon>Phreatobacteraceae</taxon>
        <taxon>Candidatus Raskinella</taxon>
    </lineage>
</organism>
<dbReference type="RefSeq" id="WP_376801730.1">
    <property type="nucleotide sequence ID" value="NZ_DBNB01000020.1"/>
</dbReference>
<comment type="catalytic activity">
    <reaction evidence="1">
        <text>2-hydroxychromene-2-carboxylate = (3E)-4-(2-hydroxyphenyl)-2-oxobut-3-enoate</text>
        <dbReference type="Rhea" id="RHEA:27401"/>
        <dbReference type="ChEBI" id="CHEBI:59350"/>
        <dbReference type="ChEBI" id="CHEBI:59353"/>
        <dbReference type="EC" id="5.99.1.4"/>
    </reaction>
</comment>
<dbReference type="GO" id="GO:0004364">
    <property type="term" value="F:glutathione transferase activity"/>
    <property type="evidence" value="ECO:0007669"/>
    <property type="project" value="TreeGrafter"/>
</dbReference>
<dbReference type="AlphaFoldDB" id="A0A1W9HZF3"/>
<protein>
    <recommendedName>
        <fullName evidence="1">2-hydroxychromene-2-carboxylate isomerase</fullName>
        <ecNumber evidence="1">5.99.1.4</ecNumber>
    </recommendedName>
</protein>
<evidence type="ECO:0000259" key="3">
    <source>
        <dbReference type="Pfam" id="PF01323"/>
    </source>
</evidence>
<accession>A0A1W9HZF3</accession>
<dbReference type="EMBL" id="LWDL01000012">
    <property type="protein sequence ID" value="OQW52564.1"/>
    <property type="molecule type" value="Genomic_DNA"/>
</dbReference>
<dbReference type="PANTHER" id="PTHR42943:SF2">
    <property type="entry name" value="GLUTATHIONE S-TRANSFERASE KAPPA 1"/>
    <property type="match status" value="1"/>
</dbReference>
<dbReference type="GO" id="GO:0018845">
    <property type="term" value="F:2-hydroxychromene-2-carboxylate isomerase activity"/>
    <property type="evidence" value="ECO:0007669"/>
    <property type="project" value="UniProtKB-UniRule"/>
</dbReference>
<feature type="domain" description="DSBA-like thioredoxin" evidence="3">
    <location>
        <begin position="2"/>
        <end position="187"/>
    </location>
</feature>
<sequence length="197" mass="21999">MIEFWYDFASTYSHIAAQRIDALAKAAGTTVRWRPFLLGPIFAGQGWSTSPFNLFPSKGKYMWRDMERWSAELGLKLVKPQPFPANSLMAARIALAGEEGGWIGDFSRRVFAAEFCEGANIADLEVLRAILSAMNLNPTQILDAARADAVKSRLRSQTDLATHLGLFGAPSFVVDGEIFWGNDRLEEALRWSDRPWA</sequence>
<comment type="caution">
    <text evidence="4">The sequence shown here is derived from an EMBL/GenBank/DDBJ whole genome shotgun (WGS) entry which is preliminary data.</text>
</comment>
<evidence type="ECO:0000313" key="5">
    <source>
        <dbReference type="Proteomes" id="UP000192872"/>
    </source>
</evidence>
<reference evidence="4 5" key="1">
    <citation type="journal article" date="2017" name="Water Res.">
        <title>Comammox in drinking water systems.</title>
        <authorList>
            <person name="Wang Y."/>
            <person name="Ma L."/>
            <person name="Mao Y."/>
            <person name="Jiang X."/>
            <person name="Xia Y."/>
            <person name="Yu K."/>
            <person name="Li B."/>
            <person name="Zhang T."/>
        </authorList>
    </citation>
    <scope>NUCLEOTIDE SEQUENCE [LARGE SCALE GENOMIC DNA]</scope>
    <source>
        <strain evidence="4">SG_bin8</strain>
    </source>
</reference>
<gene>
    <name evidence="4" type="ORF">A4S15_06930</name>
</gene>
<proteinExistence type="inferred from homology"/>
<keyword evidence="1" id="KW-0413">Isomerase</keyword>
<dbReference type="SUPFAM" id="SSF52833">
    <property type="entry name" value="Thioredoxin-like"/>
    <property type="match status" value="1"/>
</dbReference>